<protein>
    <submittedName>
        <fullName evidence="1">11591_t:CDS:1</fullName>
    </submittedName>
</protein>
<reference evidence="1" key="1">
    <citation type="submission" date="2021-06" db="EMBL/GenBank/DDBJ databases">
        <authorList>
            <person name="Kallberg Y."/>
            <person name="Tangrot J."/>
            <person name="Rosling A."/>
        </authorList>
    </citation>
    <scope>NUCLEOTIDE SEQUENCE</scope>
    <source>
        <strain evidence="1">MT106</strain>
    </source>
</reference>
<dbReference type="Proteomes" id="UP000789831">
    <property type="component" value="Unassembled WGS sequence"/>
</dbReference>
<evidence type="ECO:0000313" key="2">
    <source>
        <dbReference type="Proteomes" id="UP000789831"/>
    </source>
</evidence>
<comment type="caution">
    <text evidence="1">The sequence shown here is derived from an EMBL/GenBank/DDBJ whole genome shotgun (WGS) entry which is preliminary data.</text>
</comment>
<keyword evidence="2" id="KW-1185">Reference proteome</keyword>
<proteinExistence type="predicted"/>
<name>A0A9N8VIS5_9GLOM</name>
<organism evidence="1 2">
    <name type="scientific">Ambispora gerdemannii</name>
    <dbReference type="NCBI Taxonomy" id="144530"/>
    <lineage>
        <taxon>Eukaryota</taxon>
        <taxon>Fungi</taxon>
        <taxon>Fungi incertae sedis</taxon>
        <taxon>Mucoromycota</taxon>
        <taxon>Glomeromycotina</taxon>
        <taxon>Glomeromycetes</taxon>
        <taxon>Archaeosporales</taxon>
        <taxon>Ambisporaceae</taxon>
        <taxon>Ambispora</taxon>
    </lineage>
</organism>
<evidence type="ECO:0000313" key="1">
    <source>
        <dbReference type="EMBL" id="CAG8456548.1"/>
    </source>
</evidence>
<accession>A0A9N8VIS5</accession>
<dbReference type="EMBL" id="CAJVPL010000158">
    <property type="protein sequence ID" value="CAG8456548.1"/>
    <property type="molecule type" value="Genomic_DNA"/>
</dbReference>
<gene>
    <name evidence="1" type="ORF">AGERDE_LOCUS2028</name>
</gene>
<sequence length="309" mass="35368">MNCSETPTPYEIYNFFINLRDSLPDDSDYTDLLATLFIPKEVMPTSELLQNVLPHFRRASNPGLFTTFQVIMRNAESNPTFESTFMRVCESLEVLEKVEAALLYNKKLFEAYLQALQLDNVSASHEQVMNSLQRFLNERCTPSTRLRVQKVFAEESAADELGLSNEVLETAASILNDDALYIRILETLQLNYRENLAWNGVVDRIKKIVLEKKPAVWVVFENFLDDFHPSGRQDHTVYYPLPEAYQQQQNYHTKDLATNNNNDYAVFCEHSVMTNGTGGDSKDKREVNGGATIVEMPQQQPREVLGSVY</sequence>
<dbReference type="AlphaFoldDB" id="A0A9N8VIS5"/>
<dbReference type="OrthoDB" id="2156793at2759"/>